<dbReference type="Pfam" id="PF14343">
    <property type="entry name" value="PrcB_C"/>
    <property type="match status" value="1"/>
</dbReference>
<proteinExistence type="predicted"/>
<evidence type="ECO:0000313" key="4">
    <source>
        <dbReference type="Proteomes" id="UP001519342"/>
    </source>
</evidence>
<dbReference type="InterPro" id="IPR025748">
    <property type="entry name" value="PrcB_C_dom"/>
</dbReference>
<feature type="transmembrane region" description="Helical" evidence="1">
    <location>
        <begin position="6"/>
        <end position="24"/>
    </location>
</feature>
<sequence>MKKILTVVALIIFIAALLYFFRYFKGKGAKNVGFDEIETDNIPAQINEVLPNYRVKEKALVCRINDEIFVVVTRGEKNSAGYDVGIKKITLDTADGQKVLTVYAEYTDPKPGDVTAQILTYPFIVVKTDLTELPDKVVLEKEYTH</sequence>
<organism evidence="3 4">
    <name type="scientific">Sedimentibacter acidaminivorans</name>
    <dbReference type="NCBI Taxonomy" id="913099"/>
    <lineage>
        <taxon>Bacteria</taxon>
        <taxon>Bacillati</taxon>
        <taxon>Bacillota</taxon>
        <taxon>Tissierellia</taxon>
        <taxon>Sedimentibacter</taxon>
    </lineage>
</organism>
<comment type="caution">
    <text evidence="3">The sequence shown here is derived from an EMBL/GenBank/DDBJ whole genome shotgun (WGS) entry which is preliminary data.</text>
</comment>
<reference evidence="3 4" key="1">
    <citation type="submission" date="2021-03" db="EMBL/GenBank/DDBJ databases">
        <title>Genomic Encyclopedia of Type Strains, Phase IV (KMG-IV): sequencing the most valuable type-strain genomes for metagenomic binning, comparative biology and taxonomic classification.</title>
        <authorList>
            <person name="Goeker M."/>
        </authorList>
    </citation>
    <scope>NUCLEOTIDE SEQUENCE [LARGE SCALE GENOMIC DNA]</scope>
    <source>
        <strain evidence="3 4">DSM 24004</strain>
    </source>
</reference>
<dbReference type="Proteomes" id="UP001519342">
    <property type="component" value="Unassembled WGS sequence"/>
</dbReference>
<feature type="domain" description="PrcB C-terminal" evidence="2">
    <location>
        <begin position="69"/>
        <end position="128"/>
    </location>
</feature>
<keyword evidence="1" id="KW-0812">Transmembrane</keyword>
<evidence type="ECO:0000259" key="2">
    <source>
        <dbReference type="Pfam" id="PF14343"/>
    </source>
</evidence>
<name>A0ABS4G942_9FIRM</name>
<gene>
    <name evidence="3" type="ORF">J2Z76_000055</name>
</gene>
<dbReference type="EMBL" id="JAGGKS010000001">
    <property type="protein sequence ID" value="MBP1924202.1"/>
    <property type="molecule type" value="Genomic_DNA"/>
</dbReference>
<keyword evidence="4" id="KW-1185">Reference proteome</keyword>
<accession>A0ABS4G942</accession>
<keyword evidence="1" id="KW-1133">Transmembrane helix</keyword>
<protein>
    <recommendedName>
        <fullName evidence="2">PrcB C-terminal domain-containing protein</fullName>
    </recommendedName>
</protein>
<evidence type="ECO:0000256" key="1">
    <source>
        <dbReference type="SAM" id="Phobius"/>
    </source>
</evidence>
<keyword evidence="1" id="KW-0472">Membrane</keyword>
<dbReference type="RefSeq" id="WP_209509988.1">
    <property type="nucleotide sequence ID" value="NZ_JAGGKS010000001.1"/>
</dbReference>
<evidence type="ECO:0000313" key="3">
    <source>
        <dbReference type="EMBL" id="MBP1924202.1"/>
    </source>
</evidence>